<keyword evidence="3" id="KW-1185">Reference proteome</keyword>
<dbReference type="STRING" id="1182544.W9WJB3"/>
<dbReference type="Pfam" id="PF12937">
    <property type="entry name" value="F-box-like"/>
    <property type="match status" value="1"/>
</dbReference>
<dbReference type="SUPFAM" id="SSF81383">
    <property type="entry name" value="F-box domain"/>
    <property type="match status" value="1"/>
</dbReference>
<dbReference type="CDD" id="cd09917">
    <property type="entry name" value="F-box_SF"/>
    <property type="match status" value="1"/>
</dbReference>
<protein>
    <recommendedName>
        <fullName evidence="1">F-box domain-containing protein</fullName>
    </recommendedName>
</protein>
<proteinExistence type="predicted"/>
<gene>
    <name evidence="2" type="ORF">A1O7_01400</name>
</gene>
<sequence length="285" mass="32341">MPRQKPQLIPTSWASVPHDRLSLFRLPPKLDLTPAAIPTEHGETADAEKTAGTPPSILLEQPRPPTASIAALPPEIVLEIASYLHPVDRICLALTCKSLLSSTLQTLRCTPTDWVFFHDLGYSCHMPMLYERLAHGWIPQDRFRYCPQCYKILPRCPEYFKQRLRRTKKPKYDGRVACTGVTEKRWNSMSKKKRYAHLLHYWCHSEGQKDNTIDSFCLYCREKMVREGRRDCEFELDSERGTCSAAAEAVVPQDSRYLLSALLAAAGVAGLLDAVLLRVGRQVCV</sequence>
<dbReference type="Proteomes" id="UP000019473">
    <property type="component" value="Unassembled WGS sequence"/>
</dbReference>
<dbReference type="VEuPathDB" id="FungiDB:A1O7_01400"/>
<evidence type="ECO:0000313" key="3">
    <source>
        <dbReference type="Proteomes" id="UP000019473"/>
    </source>
</evidence>
<dbReference type="HOGENOM" id="CLU_903155_0_0_1"/>
<evidence type="ECO:0000259" key="1">
    <source>
        <dbReference type="PROSITE" id="PS50181"/>
    </source>
</evidence>
<dbReference type="OrthoDB" id="4154756at2759"/>
<dbReference type="InterPro" id="IPR036047">
    <property type="entry name" value="F-box-like_dom_sf"/>
</dbReference>
<dbReference type="RefSeq" id="XP_007753627.1">
    <property type="nucleotide sequence ID" value="XM_007755437.1"/>
</dbReference>
<organism evidence="2 3">
    <name type="scientific">Cladophialophora yegresii CBS 114405</name>
    <dbReference type="NCBI Taxonomy" id="1182544"/>
    <lineage>
        <taxon>Eukaryota</taxon>
        <taxon>Fungi</taxon>
        <taxon>Dikarya</taxon>
        <taxon>Ascomycota</taxon>
        <taxon>Pezizomycotina</taxon>
        <taxon>Eurotiomycetes</taxon>
        <taxon>Chaetothyriomycetidae</taxon>
        <taxon>Chaetothyriales</taxon>
        <taxon>Herpotrichiellaceae</taxon>
        <taxon>Cladophialophora</taxon>
    </lineage>
</organism>
<dbReference type="InterPro" id="IPR001810">
    <property type="entry name" value="F-box_dom"/>
</dbReference>
<reference evidence="2 3" key="1">
    <citation type="submission" date="2013-03" db="EMBL/GenBank/DDBJ databases">
        <title>The Genome Sequence of Cladophialophora yegresii CBS 114405.</title>
        <authorList>
            <consortium name="The Broad Institute Genomics Platform"/>
            <person name="Cuomo C."/>
            <person name="de Hoog S."/>
            <person name="Gorbushina A."/>
            <person name="Walker B."/>
            <person name="Young S.K."/>
            <person name="Zeng Q."/>
            <person name="Gargeya S."/>
            <person name="Fitzgerald M."/>
            <person name="Haas B."/>
            <person name="Abouelleil A."/>
            <person name="Allen A.W."/>
            <person name="Alvarado L."/>
            <person name="Arachchi H.M."/>
            <person name="Berlin A.M."/>
            <person name="Chapman S.B."/>
            <person name="Gainer-Dewar J."/>
            <person name="Goldberg J."/>
            <person name="Griggs A."/>
            <person name="Gujja S."/>
            <person name="Hansen M."/>
            <person name="Howarth C."/>
            <person name="Imamovic A."/>
            <person name="Ireland A."/>
            <person name="Larimer J."/>
            <person name="McCowan C."/>
            <person name="Murphy C."/>
            <person name="Pearson M."/>
            <person name="Poon T.W."/>
            <person name="Priest M."/>
            <person name="Roberts A."/>
            <person name="Saif S."/>
            <person name="Shea T."/>
            <person name="Sisk P."/>
            <person name="Sykes S."/>
            <person name="Wortman J."/>
            <person name="Nusbaum C."/>
            <person name="Birren B."/>
        </authorList>
    </citation>
    <scope>NUCLEOTIDE SEQUENCE [LARGE SCALE GENOMIC DNA]</scope>
    <source>
        <strain evidence="2 3">CBS 114405</strain>
    </source>
</reference>
<feature type="domain" description="F-box" evidence="1">
    <location>
        <begin position="66"/>
        <end position="107"/>
    </location>
</feature>
<dbReference type="AlphaFoldDB" id="W9WJB3"/>
<dbReference type="PROSITE" id="PS50181">
    <property type="entry name" value="FBOX"/>
    <property type="match status" value="1"/>
</dbReference>
<dbReference type="GeneID" id="19176012"/>
<dbReference type="Gene3D" id="1.20.1280.50">
    <property type="match status" value="1"/>
</dbReference>
<evidence type="ECO:0000313" key="2">
    <source>
        <dbReference type="EMBL" id="EXJ65060.1"/>
    </source>
</evidence>
<comment type="caution">
    <text evidence="2">The sequence shown here is derived from an EMBL/GenBank/DDBJ whole genome shotgun (WGS) entry which is preliminary data.</text>
</comment>
<name>W9WJB3_9EURO</name>
<dbReference type="EMBL" id="AMGW01000001">
    <property type="protein sequence ID" value="EXJ65060.1"/>
    <property type="molecule type" value="Genomic_DNA"/>
</dbReference>
<accession>W9WJB3</accession>